<dbReference type="EMBL" id="HACM01006312">
    <property type="protein sequence ID" value="CRZ06754.1"/>
    <property type="molecule type" value="Transcribed_RNA"/>
</dbReference>
<sequence>MDGLSTHHHRCHFTALLTMITTALSTSAPELAVVENVSRFRQLCGAVMDFSEAQRNVFVEAYVDVVRGIYLKNGVSSENEQLAEEASGLIKGCCVHFLSSAERIARNYAIVGRDDNGKFLKLVMEAVDEPMQEAFITTIQMLQMKYPKARCWFDWWLQESVARLIFACKRHLMNEQFASSSRNDSNPIESMHAVFYQIAESKNTMVFGLSALMLFVGTLEDDFQDRLIGIETHYGDSEKWERSIQRANRTLDQRQKPQLVPNDGRPPDTSKNLLNSRQKETSKPQSGPGRPRGSKNVDRNLGTTYQSYMHYNNTCYITSLLECLFTIMGYCEIAYSSSQGICSTIFSHFERRRSNQMQEKKLARDLKQTLIAVAKWVTEEVKLYSPGGYGNPFTVLNQILLECPQDMQALWSFHFQRKMICWNNHVQPSLRTALTMWPILYITEWMVEQAAESSLQAVLDVLMNDGAYEETDRRCYDPGCDQVLLKDARCVVKIPDKIMFVELPQDLMSAEIDCNLILNVGGCKWTQVGRISATQRTGMHFYSHILRADVPIPGWFHYNDLDNGGRPVLISPITNGRKPLSFFVFYVKNP</sequence>
<evidence type="ECO:0000313" key="3">
    <source>
        <dbReference type="EMBL" id="CRZ06754.1"/>
    </source>
</evidence>
<proteinExistence type="predicted"/>
<keyword evidence="2" id="KW-0732">Signal</keyword>
<evidence type="ECO:0008006" key="4">
    <source>
        <dbReference type="Google" id="ProtNLM"/>
    </source>
</evidence>
<organism evidence="3">
    <name type="scientific">Spongospora subterranea</name>
    <dbReference type="NCBI Taxonomy" id="70186"/>
    <lineage>
        <taxon>Eukaryota</taxon>
        <taxon>Sar</taxon>
        <taxon>Rhizaria</taxon>
        <taxon>Endomyxa</taxon>
        <taxon>Phytomyxea</taxon>
        <taxon>Plasmodiophorida</taxon>
        <taxon>Plasmodiophoridae</taxon>
        <taxon>Spongospora</taxon>
    </lineage>
</organism>
<accession>A0A0H5RDX2</accession>
<dbReference type="AlphaFoldDB" id="A0A0H5RDX2"/>
<name>A0A0H5RDX2_9EUKA</name>
<reference evidence="3" key="1">
    <citation type="submission" date="2015-04" db="EMBL/GenBank/DDBJ databases">
        <title>The genome sequence of the plant pathogenic Rhizarian Plasmodiophora brassicae reveals insights in its biotrophic life cycle and the origin of chitin synthesis.</title>
        <authorList>
            <person name="Schwelm A."/>
            <person name="Fogelqvist J."/>
            <person name="Knaust A."/>
            <person name="Julke S."/>
            <person name="Lilja T."/>
            <person name="Dhandapani V."/>
            <person name="Bonilla-Rosso G."/>
            <person name="Karlsson M."/>
            <person name="Shevchenko A."/>
            <person name="Choi S.R."/>
            <person name="Kim H.G."/>
            <person name="Park J.Y."/>
            <person name="Lim Y.P."/>
            <person name="Ludwig-Muller J."/>
            <person name="Dixelius C."/>
        </authorList>
    </citation>
    <scope>NUCLEOTIDE SEQUENCE</scope>
    <source>
        <tissue evidence="3">Potato root galls</tissue>
    </source>
</reference>
<feature type="non-terminal residue" evidence="3">
    <location>
        <position position="590"/>
    </location>
</feature>
<protein>
    <recommendedName>
        <fullName evidence="4">USP domain-containing protein</fullName>
    </recommendedName>
</protein>
<feature type="chain" id="PRO_5005223174" description="USP domain-containing protein" evidence="2">
    <location>
        <begin position="26"/>
        <end position="590"/>
    </location>
</feature>
<evidence type="ECO:0000256" key="1">
    <source>
        <dbReference type="SAM" id="MobiDB-lite"/>
    </source>
</evidence>
<evidence type="ECO:0000256" key="2">
    <source>
        <dbReference type="SAM" id="SignalP"/>
    </source>
</evidence>
<feature type="region of interest" description="Disordered" evidence="1">
    <location>
        <begin position="251"/>
        <end position="299"/>
    </location>
</feature>
<feature type="signal peptide" evidence="2">
    <location>
        <begin position="1"/>
        <end position="25"/>
    </location>
</feature>